<comment type="similarity">
    <text evidence="1">Belongs to the HAD-like hydrolase superfamily. SerB family.</text>
</comment>
<keyword evidence="3 5" id="KW-0378">Hydrolase</keyword>
<dbReference type="InterPro" id="IPR036412">
    <property type="entry name" value="HAD-like_sf"/>
</dbReference>
<keyword evidence="6" id="KW-1185">Reference proteome</keyword>
<gene>
    <name evidence="5" type="ORF">FB560_2217</name>
</gene>
<evidence type="ECO:0000256" key="4">
    <source>
        <dbReference type="ARBA" id="ARBA00022842"/>
    </source>
</evidence>
<dbReference type="Proteomes" id="UP000317209">
    <property type="component" value="Unassembled WGS sequence"/>
</dbReference>
<protein>
    <submittedName>
        <fullName evidence="5">Haloacid dehalogenase-like hydrolase</fullName>
    </submittedName>
</protein>
<dbReference type="Pfam" id="PF12710">
    <property type="entry name" value="HAD"/>
    <property type="match status" value="1"/>
</dbReference>
<dbReference type="RefSeq" id="WP_141872400.1">
    <property type="nucleotide sequence ID" value="NZ_VFOX01000001.1"/>
</dbReference>
<evidence type="ECO:0000256" key="3">
    <source>
        <dbReference type="ARBA" id="ARBA00022801"/>
    </source>
</evidence>
<proteinExistence type="inferred from homology"/>
<name>A0A543BNZ6_9MICO</name>
<organism evidence="5 6">
    <name type="scientific">Microbacterium saperdae</name>
    <dbReference type="NCBI Taxonomy" id="69368"/>
    <lineage>
        <taxon>Bacteria</taxon>
        <taxon>Bacillati</taxon>
        <taxon>Actinomycetota</taxon>
        <taxon>Actinomycetes</taxon>
        <taxon>Micrococcales</taxon>
        <taxon>Microbacteriaceae</taxon>
        <taxon>Microbacterium</taxon>
    </lineage>
</organism>
<keyword evidence="4" id="KW-0460">Magnesium</keyword>
<dbReference type="PANTHER" id="PTHR43344:SF13">
    <property type="entry name" value="PHOSPHATASE RV3661-RELATED"/>
    <property type="match status" value="1"/>
</dbReference>
<dbReference type="OrthoDB" id="9799365at2"/>
<reference evidence="5 6" key="1">
    <citation type="submission" date="2019-06" db="EMBL/GenBank/DDBJ databases">
        <title>Sequencing the genomes of 1000 actinobacteria strains.</title>
        <authorList>
            <person name="Klenk H.-P."/>
        </authorList>
    </citation>
    <scope>NUCLEOTIDE SEQUENCE [LARGE SCALE GENOMIC DNA]</scope>
    <source>
        <strain evidence="5 6">DSM 20169</strain>
    </source>
</reference>
<keyword evidence="2" id="KW-0479">Metal-binding</keyword>
<evidence type="ECO:0000256" key="1">
    <source>
        <dbReference type="ARBA" id="ARBA00009184"/>
    </source>
</evidence>
<sequence>MSEHLQSWREGAARTAIVGFVESVTTGHDAVPSEQRIAVFDNDGTLWTEKPMPTQLHYIVEQWAAAARADPALAAQQPYKAAVDRDFAWLGGAIDKHYAGDDSDLHTLIGALVRTTVNLSVDDYQAAVEAFYRDARHLTLARAYPTVVYQPMVELLRYLEANGFTCYIVSGGDRDFMRPMTVDAYGIPPERVIGSAVGLHYDTTTNDVRYGEHFDFFDDGPEKPLRIWTRIGRRPLLAAGNSNGDIPMLRYVQKHPRSLSLVVHHDDDTGRGDAPYDKGAETVLGEAGTSGFTRVSVKDDWASVFAP</sequence>
<evidence type="ECO:0000313" key="6">
    <source>
        <dbReference type="Proteomes" id="UP000317209"/>
    </source>
</evidence>
<dbReference type="Gene3D" id="3.40.50.1000">
    <property type="entry name" value="HAD superfamily/HAD-like"/>
    <property type="match status" value="1"/>
</dbReference>
<dbReference type="GO" id="GO:0016787">
    <property type="term" value="F:hydrolase activity"/>
    <property type="evidence" value="ECO:0007669"/>
    <property type="project" value="UniProtKB-KW"/>
</dbReference>
<dbReference type="CDD" id="cd01427">
    <property type="entry name" value="HAD_like"/>
    <property type="match status" value="1"/>
</dbReference>
<evidence type="ECO:0000313" key="5">
    <source>
        <dbReference type="EMBL" id="TQL86555.1"/>
    </source>
</evidence>
<dbReference type="GO" id="GO:0046872">
    <property type="term" value="F:metal ion binding"/>
    <property type="evidence" value="ECO:0007669"/>
    <property type="project" value="UniProtKB-KW"/>
</dbReference>
<comment type="caution">
    <text evidence="5">The sequence shown here is derived from an EMBL/GenBank/DDBJ whole genome shotgun (WGS) entry which is preliminary data.</text>
</comment>
<dbReference type="PANTHER" id="PTHR43344">
    <property type="entry name" value="PHOSPHOSERINE PHOSPHATASE"/>
    <property type="match status" value="1"/>
</dbReference>
<evidence type="ECO:0000256" key="2">
    <source>
        <dbReference type="ARBA" id="ARBA00022723"/>
    </source>
</evidence>
<dbReference type="InterPro" id="IPR050582">
    <property type="entry name" value="HAD-like_SerB"/>
</dbReference>
<dbReference type="InterPro" id="IPR023214">
    <property type="entry name" value="HAD_sf"/>
</dbReference>
<dbReference type="EMBL" id="VFOX01000001">
    <property type="protein sequence ID" value="TQL86555.1"/>
    <property type="molecule type" value="Genomic_DNA"/>
</dbReference>
<dbReference type="SUPFAM" id="SSF56784">
    <property type="entry name" value="HAD-like"/>
    <property type="match status" value="1"/>
</dbReference>
<dbReference type="AlphaFoldDB" id="A0A543BNZ6"/>
<accession>A0A543BNZ6</accession>